<evidence type="ECO:0000256" key="1">
    <source>
        <dbReference type="ARBA" id="ARBA00001933"/>
    </source>
</evidence>
<accession>A0ABX7IFK8</accession>
<keyword evidence="6" id="KW-1185">Reference proteome</keyword>
<gene>
    <name evidence="5" type="ORF">HWI92_24660</name>
</gene>
<dbReference type="InterPro" id="IPR001926">
    <property type="entry name" value="TrpB-like_PALP"/>
</dbReference>
<evidence type="ECO:0000256" key="2">
    <source>
        <dbReference type="ARBA" id="ARBA00008639"/>
    </source>
</evidence>
<sequence length="328" mass="36658">MLVQIVFFRKYFSSILRHFFLVGSKTKISNKVDLTGSSLPTPLQELSNELTRNAGIRLYIKRDDLIHPYVSGNKWRKLKYSLLAARESGATTLLTFGGAFSNHLYAVAAAGAALEFETIGMVRGEDYALNETHTLQFCRERGMKLHFISREKYRLRTSANFLSELETQFDKPFIIPEGGTSDLALKGVGEMVEEVKNQLGFQPDYFAVAAGTGGTAAGIMAAHADVLAFSALKGGGFLQKDITKLLTDVPDYGRLTFYTDYHFGGYARWNEHLLAFMDKFKEENQIQLEQVYTAKMFYGLFDLIEKGNLTNATIVAVHTGGLQGLLRR</sequence>
<comment type="similarity">
    <text evidence="2">Belongs to the ACC deaminase/D-cysteine desulfhydrase family.</text>
</comment>
<dbReference type="InterPro" id="IPR027278">
    <property type="entry name" value="ACCD_DCysDesulf"/>
</dbReference>
<name>A0ABX7IFK8_9BACT</name>
<dbReference type="Pfam" id="PF00291">
    <property type="entry name" value="PALP"/>
    <property type="match status" value="1"/>
</dbReference>
<comment type="cofactor">
    <cofactor evidence="1">
        <name>pyridoxal 5'-phosphate</name>
        <dbReference type="ChEBI" id="CHEBI:597326"/>
    </cofactor>
</comment>
<dbReference type="SUPFAM" id="SSF53686">
    <property type="entry name" value="Tryptophan synthase beta subunit-like PLP-dependent enzymes"/>
    <property type="match status" value="1"/>
</dbReference>
<feature type="domain" description="Tryptophan synthase beta chain-like PALP" evidence="4">
    <location>
        <begin position="39"/>
        <end position="222"/>
    </location>
</feature>
<dbReference type="InterPro" id="IPR036052">
    <property type="entry name" value="TrpB-like_PALP_sf"/>
</dbReference>
<dbReference type="Proteomes" id="UP000612680">
    <property type="component" value="Chromosome"/>
</dbReference>
<evidence type="ECO:0000313" key="5">
    <source>
        <dbReference type="EMBL" id="QRR03873.1"/>
    </source>
</evidence>
<organism evidence="5 6">
    <name type="scientific">Dyadobacter sandarakinus</name>
    <dbReference type="NCBI Taxonomy" id="2747268"/>
    <lineage>
        <taxon>Bacteria</taxon>
        <taxon>Pseudomonadati</taxon>
        <taxon>Bacteroidota</taxon>
        <taxon>Cytophagia</taxon>
        <taxon>Cytophagales</taxon>
        <taxon>Spirosomataceae</taxon>
        <taxon>Dyadobacter</taxon>
    </lineage>
</organism>
<dbReference type="PIRSF" id="PIRSF006278">
    <property type="entry name" value="ACCD_DCysDesulf"/>
    <property type="match status" value="1"/>
</dbReference>
<evidence type="ECO:0000313" key="6">
    <source>
        <dbReference type="Proteomes" id="UP000612680"/>
    </source>
</evidence>
<evidence type="ECO:0000259" key="4">
    <source>
        <dbReference type="Pfam" id="PF00291"/>
    </source>
</evidence>
<dbReference type="Gene3D" id="3.40.50.1100">
    <property type="match status" value="2"/>
</dbReference>
<reference evidence="5 6" key="1">
    <citation type="submission" date="2020-06" db="EMBL/GenBank/DDBJ databases">
        <title>Dyadobacter sandarakinus sp. nov., isolated from the soil of the Arctic Yellow River Station.</title>
        <authorList>
            <person name="Zhang Y."/>
            <person name="Peng F."/>
        </authorList>
    </citation>
    <scope>NUCLEOTIDE SEQUENCE [LARGE SCALE GENOMIC DNA]</scope>
    <source>
        <strain evidence="5 6">Q3-56</strain>
    </source>
</reference>
<protein>
    <submittedName>
        <fullName evidence="5">Pyridoxal-phosphate dependent enzyme</fullName>
    </submittedName>
</protein>
<keyword evidence="3" id="KW-0663">Pyridoxal phosphate</keyword>
<dbReference type="PANTHER" id="PTHR43780:SF2">
    <property type="entry name" value="1-AMINOCYCLOPROPANE-1-CARBOXYLATE DEAMINASE-RELATED"/>
    <property type="match status" value="1"/>
</dbReference>
<proteinExistence type="inferred from homology"/>
<evidence type="ECO:0000256" key="3">
    <source>
        <dbReference type="ARBA" id="ARBA00022898"/>
    </source>
</evidence>
<dbReference type="PANTHER" id="PTHR43780">
    <property type="entry name" value="1-AMINOCYCLOPROPANE-1-CARBOXYLATE DEAMINASE-RELATED"/>
    <property type="match status" value="1"/>
</dbReference>
<dbReference type="EMBL" id="CP056775">
    <property type="protein sequence ID" value="QRR03873.1"/>
    <property type="molecule type" value="Genomic_DNA"/>
</dbReference>